<dbReference type="EMBL" id="JANJQO010000940">
    <property type="protein sequence ID" value="KAJ2973660.1"/>
    <property type="molecule type" value="Genomic_DNA"/>
</dbReference>
<protein>
    <submittedName>
        <fullName evidence="1">Uncharacterized protein</fullName>
    </submittedName>
</protein>
<evidence type="ECO:0000313" key="1">
    <source>
        <dbReference type="EMBL" id="KAJ2973660.1"/>
    </source>
</evidence>
<sequence>MAPEASRIPAYKVADTEEIESSIKRIKDTFQTNKTKDVDFRIQQIRKLYWGVVDNASLIEEALKGDLKKCKFEAQLSEIDWVKNEAIYVSSRLHKWAKDKPVDDVPLQWWPLGPKMRSEPYGTILVIGAFNYPFQLTLAPVIGAIAAGNTVVLKPSEQSPLSAMVVKKIFDEYLDPSCYVCLNGKVPETTLILDQTFNKIVFTGGKKVGTIVAKKAAETLTPCLLELGGMNPSFVTAQSDVKLAAKRLMWQKTFNAGQVCLSHNYVMVERPVLDEFITEINKVHASMLPNGAHKSDDWSKIVDVRNYRRIKAMLDNTKGKIVMGGRMWGEEELIIEPTAVLVDNIEDSMMKDESFGPIWSIYAFDNLDEAIKIAKDVDPTPLSLTTFGSDAENEKILLNITSGGATINDGFWHAATNQTPIGGVGSSGQGSYHGHFSFKAFSHERIICHVPKWADLVLKLRYMPYDMKELARSQRLTVLKPNFDRDGNTKKGLFYWIGMLFTLGGRGPKASILRWATLIAVAAFLKLKLGNV</sequence>
<dbReference type="Proteomes" id="UP001143910">
    <property type="component" value="Unassembled WGS sequence"/>
</dbReference>
<reference evidence="1" key="1">
    <citation type="submission" date="2022-08" db="EMBL/GenBank/DDBJ databases">
        <title>Genome Sequence of Lecanicillium fungicola.</title>
        <authorList>
            <person name="Buettner E."/>
        </authorList>
    </citation>
    <scope>NUCLEOTIDE SEQUENCE</scope>
    <source>
        <strain evidence="1">Babe33</strain>
    </source>
</reference>
<evidence type="ECO:0000313" key="2">
    <source>
        <dbReference type="Proteomes" id="UP001143910"/>
    </source>
</evidence>
<comment type="caution">
    <text evidence="1">The sequence shown here is derived from an EMBL/GenBank/DDBJ whole genome shotgun (WGS) entry which is preliminary data.</text>
</comment>
<gene>
    <name evidence="1" type="ORF">NQ176_g6478</name>
</gene>
<proteinExistence type="predicted"/>
<organism evidence="1 2">
    <name type="scientific">Zarea fungicola</name>
    <dbReference type="NCBI Taxonomy" id="93591"/>
    <lineage>
        <taxon>Eukaryota</taxon>
        <taxon>Fungi</taxon>
        <taxon>Dikarya</taxon>
        <taxon>Ascomycota</taxon>
        <taxon>Pezizomycotina</taxon>
        <taxon>Sordariomycetes</taxon>
        <taxon>Hypocreomycetidae</taxon>
        <taxon>Hypocreales</taxon>
        <taxon>Cordycipitaceae</taxon>
        <taxon>Zarea</taxon>
    </lineage>
</organism>
<accession>A0ACC1N3K5</accession>
<name>A0ACC1N3K5_9HYPO</name>
<keyword evidence="2" id="KW-1185">Reference proteome</keyword>